<dbReference type="RefSeq" id="WP_379897902.1">
    <property type="nucleotide sequence ID" value="NZ_JBHRTR010000007.1"/>
</dbReference>
<name>A0ABV7KUU3_9PROT</name>
<dbReference type="InterPro" id="IPR023393">
    <property type="entry name" value="START-like_dom_sf"/>
</dbReference>
<comment type="caution">
    <text evidence="1">The sequence shown here is derived from an EMBL/GenBank/DDBJ whole genome shotgun (WGS) entry which is preliminary data.</text>
</comment>
<dbReference type="Pfam" id="PF10604">
    <property type="entry name" value="Polyketide_cyc2"/>
    <property type="match status" value="1"/>
</dbReference>
<gene>
    <name evidence="1" type="ORF">ACFOGJ_02645</name>
</gene>
<dbReference type="Proteomes" id="UP001595528">
    <property type="component" value="Unassembled WGS sequence"/>
</dbReference>
<evidence type="ECO:0000313" key="2">
    <source>
        <dbReference type="Proteomes" id="UP001595528"/>
    </source>
</evidence>
<protein>
    <submittedName>
        <fullName evidence="1">Polyketide cyclase</fullName>
    </submittedName>
</protein>
<evidence type="ECO:0000313" key="1">
    <source>
        <dbReference type="EMBL" id="MFC3226108.1"/>
    </source>
</evidence>
<dbReference type="InterPro" id="IPR019587">
    <property type="entry name" value="Polyketide_cyclase/dehydratase"/>
</dbReference>
<sequence length="136" mass="15268">MTEPMQVRMIGVTIRRPWRQVYDFAAEPRNMPRWASGLGAGLRHEEGAWIADGPEGPVRVRFSERNPFGVLDHRVVLAPGVEILVPMRVLPNGDGAEVQLVLFRQPGVTDERFAADADWVARDLDALKRLLEAMPD</sequence>
<dbReference type="Gene3D" id="3.30.530.20">
    <property type="match status" value="1"/>
</dbReference>
<reference evidence="2" key="1">
    <citation type="journal article" date="2019" name="Int. J. Syst. Evol. Microbiol.">
        <title>The Global Catalogue of Microorganisms (GCM) 10K type strain sequencing project: providing services to taxonomists for standard genome sequencing and annotation.</title>
        <authorList>
            <consortium name="The Broad Institute Genomics Platform"/>
            <consortium name="The Broad Institute Genome Sequencing Center for Infectious Disease"/>
            <person name="Wu L."/>
            <person name="Ma J."/>
        </authorList>
    </citation>
    <scope>NUCLEOTIDE SEQUENCE [LARGE SCALE GENOMIC DNA]</scope>
    <source>
        <strain evidence="2">KCTC 42964</strain>
    </source>
</reference>
<dbReference type="EMBL" id="JBHRTR010000007">
    <property type="protein sequence ID" value="MFC3226108.1"/>
    <property type="molecule type" value="Genomic_DNA"/>
</dbReference>
<dbReference type="SUPFAM" id="SSF55961">
    <property type="entry name" value="Bet v1-like"/>
    <property type="match status" value="1"/>
</dbReference>
<proteinExistence type="predicted"/>
<accession>A0ABV7KUU3</accession>
<organism evidence="1 2">
    <name type="scientific">Marinibaculum pumilum</name>
    <dbReference type="NCBI Taxonomy" id="1766165"/>
    <lineage>
        <taxon>Bacteria</taxon>
        <taxon>Pseudomonadati</taxon>
        <taxon>Pseudomonadota</taxon>
        <taxon>Alphaproteobacteria</taxon>
        <taxon>Rhodospirillales</taxon>
        <taxon>Rhodospirillaceae</taxon>
        <taxon>Marinibaculum</taxon>
    </lineage>
</organism>
<keyword evidence="2" id="KW-1185">Reference proteome</keyword>